<dbReference type="PANTHER" id="PTHR30574">
    <property type="entry name" value="INNER MEMBRANE PROTEIN YEDE"/>
    <property type="match status" value="1"/>
</dbReference>
<evidence type="ECO:0000256" key="8">
    <source>
        <dbReference type="ARBA" id="ARBA00035655"/>
    </source>
</evidence>
<feature type="transmembrane region" description="Helical" evidence="9">
    <location>
        <begin position="66"/>
        <end position="86"/>
    </location>
</feature>
<dbReference type="GO" id="GO:0005886">
    <property type="term" value="C:plasma membrane"/>
    <property type="evidence" value="ECO:0007669"/>
    <property type="project" value="UniProtKB-SubCell"/>
</dbReference>
<evidence type="ECO:0000256" key="3">
    <source>
        <dbReference type="ARBA" id="ARBA00022475"/>
    </source>
</evidence>
<feature type="transmembrane region" description="Helical" evidence="9">
    <location>
        <begin position="188"/>
        <end position="210"/>
    </location>
</feature>
<evidence type="ECO:0000256" key="9">
    <source>
        <dbReference type="SAM" id="Phobius"/>
    </source>
</evidence>
<evidence type="ECO:0000313" key="10">
    <source>
        <dbReference type="EMBL" id="PNR98625.1"/>
    </source>
</evidence>
<evidence type="ECO:0000256" key="6">
    <source>
        <dbReference type="ARBA" id="ARBA00022989"/>
    </source>
</evidence>
<dbReference type="AlphaFoldDB" id="A0A2K1P755"/>
<proteinExistence type="inferred from homology"/>
<feature type="transmembrane region" description="Helical" evidence="9">
    <location>
        <begin position="106"/>
        <end position="126"/>
    </location>
</feature>
<feature type="transmembrane region" description="Helical" evidence="9">
    <location>
        <begin position="362"/>
        <end position="379"/>
    </location>
</feature>
<keyword evidence="3" id="KW-1003">Cell membrane</keyword>
<dbReference type="InterPro" id="IPR007272">
    <property type="entry name" value="Sulf_transp_TsuA/YedE"/>
</dbReference>
<keyword evidence="2" id="KW-0813">Transport</keyword>
<evidence type="ECO:0000256" key="7">
    <source>
        <dbReference type="ARBA" id="ARBA00023136"/>
    </source>
</evidence>
<comment type="caution">
    <text evidence="10">The sequence shown here is derived from an EMBL/GenBank/DDBJ whole genome shotgun (WGS) entry which is preliminary data.</text>
</comment>
<comment type="subcellular location">
    <subcellularLocation>
        <location evidence="1">Cell inner membrane</location>
        <topology evidence="1">Multi-pass membrane protein</topology>
    </subcellularLocation>
</comment>
<gene>
    <name evidence="10" type="ORF">X927_07785</name>
</gene>
<protein>
    <submittedName>
        <fullName evidence="10">Membrane protein</fullName>
    </submittedName>
</protein>
<dbReference type="EMBL" id="AZRN01000033">
    <property type="protein sequence ID" value="PNR98625.1"/>
    <property type="molecule type" value="Genomic_DNA"/>
</dbReference>
<keyword evidence="5 9" id="KW-0812">Transmembrane</keyword>
<reference evidence="10 11" key="1">
    <citation type="submission" date="2013-12" db="EMBL/GenBank/DDBJ databases">
        <title>Comparative genomics of Petrotoga isolates.</title>
        <authorList>
            <person name="Nesbo C.L."/>
            <person name="Charchuk R."/>
            <person name="Chow K."/>
        </authorList>
    </citation>
    <scope>NUCLEOTIDE SEQUENCE [LARGE SCALE GENOMIC DNA]</scope>
    <source>
        <strain evidence="10 11">DSM 14811</strain>
    </source>
</reference>
<accession>A0A2K1P755</accession>
<feature type="transmembrane region" description="Helical" evidence="9">
    <location>
        <begin position="264"/>
        <end position="282"/>
    </location>
</feature>
<dbReference type="Pfam" id="PF04143">
    <property type="entry name" value="Sulf_transp"/>
    <property type="match status" value="1"/>
</dbReference>
<keyword evidence="6 9" id="KW-1133">Transmembrane helix</keyword>
<feature type="transmembrane region" description="Helical" evidence="9">
    <location>
        <begin position="35"/>
        <end position="54"/>
    </location>
</feature>
<feature type="transmembrane region" description="Helical" evidence="9">
    <location>
        <begin position="133"/>
        <end position="153"/>
    </location>
</feature>
<dbReference type="PANTHER" id="PTHR30574:SF1">
    <property type="entry name" value="SULPHUR TRANSPORT DOMAIN-CONTAINING PROTEIN"/>
    <property type="match status" value="1"/>
</dbReference>
<dbReference type="RefSeq" id="WP_103077468.1">
    <property type="nucleotide sequence ID" value="NZ_AZRN01000033.1"/>
</dbReference>
<keyword evidence="4" id="KW-0997">Cell inner membrane</keyword>
<evidence type="ECO:0000256" key="5">
    <source>
        <dbReference type="ARBA" id="ARBA00022692"/>
    </source>
</evidence>
<sequence length="430" mass="47230">MTKTVEKVLGLLSFALILILGNALLATDMLFFRLLIGVGFGYTLARAYTGFAGSVNRAYRTGSTQLMRAMIFMFFITSLMIMGFLFNSDPTNYSLWISPINFGLLLGAFLFGFGMSLSVCCATGVLTDLTMGFTRALITLIFFGIGVFLGFPIQRTAGWVTNSWITSPTGAKFNGGVFLPDLFKWDGFQGYLGAILLLAIFSSIVIFTSYQYEKKRRKEKTYFGVPSEKEQESRKKLDLSNFKFFSQDTYNHIFVKPWTLTEGAVILSILFVLLFGVTKAGWGASTPHGVLIGKVLMVFGVSGEALAEFTKMPAATFATPFFQNPSLVQNFGIVVGALTYLLSAGKFVESFKSELRVTGKEALLYSLGGILMGFGTRFANGCNVGALYSPIAEFSLSGWIFLAFMVLGAVVSNKIFYKIPSKTDFKVNKD</sequence>
<feature type="transmembrane region" description="Helical" evidence="9">
    <location>
        <begin position="399"/>
        <end position="417"/>
    </location>
</feature>
<keyword evidence="11" id="KW-1185">Reference proteome</keyword>
<evidence type="ECO:0000313" key="11">
    <source>
        <dbReference type="Proteomes" id="UP000236604"/>
    </source>
</evidence>
<evidence type="ECO:0000256" key="1">
    <source>
        <dbReference type="ARBA" id="ARBA00004429"/>
    </source>
</evidence>
<evidence type="ECO:0000256" key="4">
    <source>
        <dbReference type="ARBA" id="ARBA00022519"/>
    </source>
</evidence>
<name>A0A2K1P755_9BACT</name>
<organism evidence="10 11">
    <name type="scientific">Petrotoga mexicana DSM 14811</name>
    <dbReference type="NCBI Taxonomy" id="1122954"/>
    <lineage>
        <taxon>Bacteria</taxon>
        <taxon>Thermotogati</taxon>
        <taxon>Thermotogota</taxon>
        <taxon>Thermotogae</taxon>
        <taxon>Petrotogales</taxon>
        <taxon>Petrotogaceae</taxon>
        <taxon>Petrotoga</taxon>
    </lineage>
</organism>
<feature type="transmembrane region" description="Helical" evidence="9">
    <location>
        <begin position="321"/>
        <end position="342"/>
    </location>
</feature>
<dbReference type="Proteomes" id="UP000236604">
    <property type="component" value="Unassembled WGS sequence"/>
</dbReference>
<comment type="similarity">
    <text evidence="8">Belongs to the TsuA/YedE (TC 9.B.102) family.</text>
</comment>
<keyword evidence="7 9" id="KW-0472">Membrane</keyword>
<evidence type="ECO:0000256" key="2">
    <source>
        <dbReference type="ARBA" id="ARBA00022448"/>
    </source>
</evidence>